<comment type="caution">
    <text evidence="1">The sequence shown here is derived from an EMBL/GenBank/DDBJ whole genome shotgun (WGS) entry which is preliminary data.</text>
</comment>
<name>A0A849BVR2_9ACTN</name>
<reference evidence="1 2" key="1">
    <citation type="submission" date="2020-05" db="EMBL/GenBank/DDBJ databases">
        <title>MicrobeNet Type strains.</title>
        <authorList>
            <person name="Nicholson A.C."/>
        </authorList>
    </citation>
    <scope>NUCLEOTIDE SEQUENCE [LARGE SCALE GENOMIC DNA]</scope>
    <source>
        <strain evidence="1 2">JCM 14547</strain>
    </source>
</reference>
<dbReference type="RefSeq" id="WP_171201517.1">
    <property type="nucleotide sequence ID" value="NZ_JBBHZZ010000007.1"/>
</dbReference>
<proteinExistence type="predicted"/>
<keyword evidence="2" id="KW-1185">Reference proteome</keyword>
<organism evidence="1 2">
    <name type="scientific">Pseudokineococcus marinus</name>
    <dbReference type="NCBI Taxonomy" id="351215"/>
    <lineage>
        <taxon>Bacteria</taxon>
        <taxon>Bacillati</taxon>
        <taxon>Actinomycetota</taxon>
        <taxon>Actinomycetes</taxon>
        <taxon>Kineosporiales</taxon>
        <taxon>Kineosporiaceae</taxon>
        <taxon>Pseudokineococcus</taxon>
    </lineage>
</organism>
<sequence>MAGAVMRTKTGPKTFVPAEPILGGQLVEARAAGRVGVAAADSAKVLGVAVVDGIAPEAQVTTPVDVGGRSVLNTAVLPAAVSVAYGGIEVPVRYSGAAAFGDRLKAAAGGTVVAAGATPDARLVVGICTEPLGVASGATGLMRTA</sequence>
<evidence type="ECO:0000313" key="2">
    <source>
        <dbReference type="Proteomes" id="UP000555552"/>
    </source>
</evidence>
<gene>
    <name evidence="1" type="ORF">HLB09_00815</name>
</gene>
<dbReference type="EMBL" id="JABEMA010000004">
    <property type="protein sequence ID" value="NNH21648.1"/>
    <property type="molecule type" value="Genomic_DNA"/>
</dbReference>
<accession>A0A849BVR2</accession>
<dbReference type="AlphaFoldDB" id="A0A849BVR2"/>
<protein>
    <submittedName>
        <fullName evidence="1">Uncharacterized protein</fullName>
    </submittedName>
</protein>
<dbReference type="Proteomes" id="UP000555552">
    <property type="component" value="Unassembled WGS sequence"/>
</dbReference>
<evidence type="ECO:0000313" key="1">
    <source>
        <dbReference type="EMBL" id="NNH21648.1"/>
    </source>
</evidence>